<sequence length="614" mass="63214">MPRRSRTSMPAATRSRTRQGLAVLGVLAVGGSLAAAGPAAAAGTAAPKEAQAIGYGGAVSTVDPDATAVGLEVLRKGGNAADAAIASAAALGVTEPYSAGIGGGGFLVYYNAKTKKVTTLDGRETAPKAFAPNTLQNADGSALDFNSVVNSGLSVGVPGTPALWDKAAKKLGTWNLDKLLAPAQKLAAQGFVVDETFHSQTATNAQRFARFPATAAIYLPGGKAPEVGTTFTNPDLAKSYGILRSQGVKALYQGEIGKALVQTAREPQTTDGSQVFKGLITLNDLKSYQALTRKPTVSKYKNLSVYGMPTPSSGGIAVGEALNLLEAYPGKPLNKVSQTQYLHRLAEASATAFADRNRWVGDFGGTPTQQLLSQGFADERACQLFDAEKAAARPIPFGRPDGRYGDCTLPFVAQQAPRDDHGTTHLTVADKWGNVAAYTLTIEQTGGSGITVPGYGILLNNELTDFNFVPLTAGVPDPNLPGPAKRPRSSMAPTIITKGAKPYLALGSPGGATIITTVLQVATGNLDRKLSLVDAIAAPRLSSRNGATSDAEPGITGGELGQSLTALGHSLKETPEIGAATGIQFLSGKRLVAAAEPTRRGGGAAAVVSKKPLK</sequence>
<dbReference type="EC" id="2.3.2.2" evidence="11"/>
<comment type="catalytic activity">
    <reaction evidence="1 11">
        <text>an S-substituted glutathione + H2O = an S-substituted L-cysteinylglycine + L-glutamate</text>
        <dbReference type="Rhea" id="RHEA:59468"/>
        <dbReference type="ChEBI" id="CHEBI:15377"/>
        <dbReference type="ChEBI" id="CHEBI:29985"/>
        <dbReference type="ChEBI" id="CHEBI:90779"/>
        <dbReference type="ChEBI" id="CHEBI:143103"/>
        <dbReference type="EC" id="3.4.19.13"/>
    </reaction>
</comment>
<evidence type="ECO:0000313" key="14">
    <source>
        <dbReference type="Proteomes" id="UP001138997"/>
    </source>
</evidence>
<comment type="caution">
    <text evidence="13">The sequence shown here is derived from an EMBL/GenBank/DDBJ whole genome shotgun (WGS) entry which is preliminary data.</text>
</comment>
<comment type="subunit">
    <text evidence="11">This enzyme consists of two polypeptide chains, which are synthesized in precursor form from a single polypeptide.</text>
</comment>
<dbReference type="GO" id="GO:0006751">
    <property type="term" value="P:glutathione catabolic process"/>
    <property type="evidence" value="ECO:0007669"/>
    <property type="project" value="UniProtKB-UniRule"/>
</dbReference>
<reference evidence="13" key="1">
    <citation type="submission" date="2021-11" db="EMBL/GenBank/DDBJ databases">
        <title>Streptomyces corallinus and Kineosporia corallina sp. nov., two new coral-derived marine actinobacteria.</title>
        <authorList>
            <person name="Buangrab K."/>
            <person name="Sutthacheep M."/>
            <person name="Yeemin T."/>
            <person name="Harunari E."/>
            <person name="Igarashi Y."/>
            <person name="Sripreechasak P."/>
            <person name="Kanchanasin P."/>
            <person name="Tanasupawat S."/>
            <person name="Phongsopitanun W."/>
        </authorList>
    </citation>
    <scope>NUCLEOTIDE SEQUENCE</scope>
    <source>
        <strain evidence="13">JCM 31032</strain>
    </source>
</reference>
<keyword evidence="7 11" id="KW-0012">Acyltransferase</keyword>
<feature type="binding site" evidence="10">
    <location>
        <begin position="489"/>
        <end position="490"/>
    </location>
    <ligand>
        <name>L-glutamate</name>
        <dbReference type="ChEBI" id="CHEBI:29985"/>
    </ligand>
</feature>
<keyword evidence="11" id="KW-0317">Glutathione biosynthesis</keyword>
<dbReference type="InterPro" id="IPR029055">
    <property type="entry name" value="Ntn_hydrolases_N"/>
</dbReference>
<evidence type="ECO:0000313" key="13">
    <source>
        <dbReference type="EMBL" id="MCD5312233.1"/>
    </source>
</evidence>
<dbReference type="RefSeq" id="WP_231442227.1">
    <property type="nucleotide sequence ID" value="NZ_JAJOMB010000007.1"/>
</dbReference>
<keyword evidence="5 11" id="KW-0378">Hydrolase</keyword>
<dbReference type="InterPro" id="IPR051792">
    <property type="entry name" value="GGT_bact"/>
</dbReference>
<dbReference type="Gene3D" id="1.10.246.130">
    <property type="match status" value="1"/>
</dbReference>
<evidence type="ECO:0000256" key="1">
    <source>
        <dbReference type="ARBA" id="ARBA00001049"/>
    </source>
</evidence>
<dbReference type="Pfam" id="PF01019">
    <property type="entry name" value="G_glu_transpept"/>
    <property type="match status" value="1"/>
</dbReference>
<name>A0A9X1NDS5_9ACTN</name>
<evidence type="ECO:0000256" key="8">
    <source>
        <dbReference type="ARBA" id="ARBA00047417"/>
    </source>
</evidence>
<gene>
    <name evidence="13" type="primary">ggt</name>
    <name evidence="13" type="ORF">LR394_15100</name>
</gene>
<evidence type="ECO:0000256" key="12">
    <source>
        <dbReference type="SAM" id="SignalP"/>
    </source>
</evidence>
<evidence type="ECO:0000256" key="6">
    <source>
        <dbReference type="ARBA" id="ARBA00023145"/>
    </source>
</evidence>
<feature type="active site" description="Nucleophile" evidence="9">
    <location>
        <position position="423"/>
    </location>
</feature>
<comment type="similarity">
    <text evidence="3 11">Belongs to the gamma-glutamyltransferase family.</text>
</comment>
<comment type="catalytic activity">
    <reaction evidence="8 11">
        <text>an N-terminal (5-L-glutamyl)-[peptide] + an alpha-amino acid = 5-L-glutamyl amino acid + an N-terminal L-alpha-aminoacyl-[peptide]</text>
        <dbReference type="Rhea" id="RHEA:23904"/>
        <dbReference type="Rhea" id="RHEA-COMP:9780"/>
        <dbReference type="Rhea" id="RHEA-COMP:9795"/>
        <dbReference type="ChEBI" id="CHEBI:77644"/>
        <dbReference type="ChEBI" id="CHEBI:78597"/>
        <dbReference type="ChEBI" id="CHEBI:78599"/>
        <dbReference type="ChEBI" id="CHEBI:78608"/>
        <dbReference type="EC" id="2.3.2.2"/>
    </reaction>
</comment>
<evidence type="ECO:0000256" key="10">
    <source>
        <dbReference type="PIRSR" id="PIRSR600101-2"/>
    </source>
</evidence>
<comment type="catalytic activity">
    <reaction evidence="2 11">
        <text>glutathione + H2O = L-cysteinylglycine + L-glutamate</text>
        <dbReference type="Rhea" id="RHEA:28807"/>
        <dbReference type="ChEBI" id="CHEBI:15377"/>
        <dbReference type="ChEBI" id="CHEBI:29985"/>
        <dbReference type="ChEBI" id="CHEBI:57925"/>
        <dbReference type="ChEBI" id="CHEBI:61694"/>
        <dbReference type="EC" id="3.4.19.13"/>
    </reaction>
</comment>
<feature type="binding site" evidence="10">
    <location>
        <position position="465"/>
    </location>
    <ligand>
        <name>L-glutamate</name>
        <dbReference type="ChEBI" id="CHEBI:29985"/>
    </ligand>
</feature>
<dbReference type="PANTHER" id="PTHR43199">
    <property type="entry name" value="GLUTATHIONE HYDROLASE"/>
    <property type="match status" value="1"/>
</dbReference>
<evidence type="ECO:0000256" key="11">
    <source>
        <dbReference type="RuleBase" id="RU368036"/>
    </source>
</evidence>
<dbReference type="Proteomes" id="UP001138997">
    <property type="component" value="Unassembled WGS sequence"/>
</dbReference>
<dbReference type="EMBL" id="JAJOMB010000007">
    <property type="protein sequence ID" value="MCD5312233.1"/>
    <property type="molecule type" value="Genomic_DNA"/>
</dbReference>
<comment type="PTM">
    <text evidence="11">Cleaved by autocatalysis into a large and a small subunit.</text>
</comment>
<dbReference type="NCBIfam" id="TIGR00066">
    <property type="entry name" value="g_glut_trans"/>
    <property type="match status" value="1"/>
</dbReference>
<dbReference type="GO" id="GO:0103068">
    <property type="term" value="F:leukotriene C4 gamma-glutamyl transferase activity"/>
    <property type="evidence" value="ECO:0007669"/>
    <property type="project" value="UniProtKB-EC"/>
</dbReference>
<keyword evidence="12" id="KW-0732">Signal</keyword>
<comment type="pathway">
    <text evidence="11">Sulfur metabolism; glutathione metabolism.</text>
</comment>
<protein>
    <recommendedName>
        <fullName evidence="11">Glutathione hydrolase proenzyme</fullName>
        <ecNumber evidence="11">2.3.2.2</ecNumber>
        <ecNumber evidence="11">3.4.19.13</ecNumber>
    </recommendedName>
    <component>
        <recommendedName>
            <fullName evidence="11">Glutathione hydrolase large chain</fullName>
        </recommendedName>
    </component>
    <component>
        <recommendedName>
            <fullName evidence="11">Glutathione hydrolase small chain</fullName>
        </recommendedName>
    </component>
</protein>
<evidence type="ECO:0000256" key="4">
    <source>
        <dbReference type="ARBA" id="ARBA00022679"/>
    </source>
</evidence>
<dbReference type="PANTHER" id="PTHR43199:SF1">
    <property type="entry name" value="GLUTATHIONE HYDROLASE PROENZYME"/>
    <property type="match status" value="1"/>
</dbReference>
<feature type="chain" id="PRO_5040991637" description="Glutathione hydrolase proenzyme" evidence="12">
    <location>
        <begin position="42"/>
        <end position="614"/>
    </location>
</feature>
<dbReference type="AlphaFoldDB" id="A0A9X1NDS5"/>
<dbReference type="InterPro" id="IPR000101">
    <property type="entry name" value="GGT_peptidase"/>
</dbReference>
<dbReference type="InterPro" id="IPR043138">
    <property type="entry name" value="GGT_lsub"/>
</dbReference>
<proteinExistence type="inferred from homology"/>
<keyword evidence="4 11" id="KW-0808">Transferase</keyword>
<keyword evidence="6 11" id="KW-0865">Zymogen</keyword>
<feature type="binding site" evidence="10">
    <location>
        <position position="511"/>
    </location>
    <ligand>
        <name>L-glutamate</name>
        <dbReference type="ChEBI" id="CHEBI:29985"/>
    </ligand>
</feature>
<dbReference type="SUPFAM" id="SSF56235">
    <property type="entry name" value="N-terminal nucleophile aminohydrolases (Ntn hydrolases)"/>
    <property type="match status" value="1"/>
</dbReference>
<dbReference type="Gene3D" id="3.60.20.40">
    <property type="match status" value="1"/>
</dbReference>
<dbReference type="PRINTS" id="PR01210">
    <property type="entry name" value="GGTRANSPTASE"/>
</dbReference>
<accession>A0A9X1NDS5</accession>
<keyword evidence="14" id="KW-1185">Reference proteome</keyword>
<feature type="binding site" evidence="10">
    <location>
        <position position="123"/>
    </location>
    <ligand>
        <name>L-glutamate</name>
        <dbReference type="ChEBI" id="CHEBI:29985"/>
    </ligand>
</feature>
<evidence type="ECO:0000256" key="5">
    <source>
        <dbReference type="ARBA" id="ARBA00022801"/>
    </source>
</evidence>
<evidence type="ECO:0000256" key="9">
    <source>
        <dbReference type="PIRSR" id="PIRSR600101-1"/>
    </source>
</evidence>
<dbReference type="EC" id="3.4.19.13" evidence="11"/>
<dbReference type="GO" id="GO:0036374">
    <property type="term" value="F:glutathione hydrolase activity"/>
    <property type="evidence" value="ECO:0007669"/>
    <property type="project" value="UniProtKB-UniRule"/>
</dbReference>
<feature type="signal peptide" evidence="12">
    <location>
        <begin position="1"/>
        <end position="41"/>
    </location>
</feature>
<organism evidence="13 14">
    <name type="scientific">Kineosporia babensis</name>
    <dbReference type="NCBI Taxonomy" id="499548"/>
    <lineage>
        <taxon>Bacteria</taxon>
        <taxon>Bacillati</taxon>
        <taxon>Actinomycetota</taxon>
        <taxon>Actinomycetes</taxon>
        <taxon>Kineosporiales</taxon>
        <taxon>Kineosporiaceae</taxon>
        <taxon>Kineosporia</taxon>
    </lineage>
</organism>
<evidence type="ECO:0000256" key="3">
    <source>
        <dbReference type="ARBA" id="ARBA00009381"/>
    </source>
</evidence>
<dbReference type="GO" id="GO:0006750">
    <property type="term" value="P:glutathione biosynthetic process"/>
    <property type="evidence" value="ECO:0007669"/>
    <property type="project" value="UniProtKB-KW"/>
</dbReference>
<evidence type="ECO:0000256" key="7">
    <source>
        <dbReference type="ARBA" id="ARBA00023315"/>
    </source>
</evidence>
<dbReference type="InterPro" id="IPR043137">
    <property type="entry name" value="GGT_ssub_C"/>
</dbReference>
<evidence type="ECO:0000256" key="2">
    <source>
        <dbReference type="ARBA" id="ARBA00001089"/>
    </source>
</evidence>